<organism evidence="1 2">
    <name type="scientific">Phytoactinopolyspora mesophila</name>
    <dbReference type="NCBI Taxonomy" id="2650750"/>
    <lineage>
        <taxon>Bacteria</taxon>
        <taxon>Bacillati</taxon>
        <taxon>Actinomycetota</taxon>
        <taxon>Actinomycetes</taxon>
        <taxon>Jiangellales</taxon>
        <taxon>Jiangellaceae</taxon>
        <taxon>Phytoactinopolyspora</taxon>
    </lineage>
</organism>
<comment type="caution">
    <text evidence="1">The sequence shown here is derived from an EMBL/GenBank/DDBJ whole genome shotgun (WGS) entry which is preliminary data.</text>
</comment>
<dbReference type="Proteomes" id="UP000460435">
    <property type="component" value="Unassembled WGS sequence"/>
</dbReference>
<gene>
    <name evidence="1" type="ORF">F7O44_07910</name>
</gene>
<name>A0A7K3M119_9ACTN</name>
<evidence type="ECO:0000313" key="1">
    <source>
        <dbReference type="EMBL" id="NDL56993.1"/>
    </source>
</evidence>
<sequence length="199" mass="21668">MTLPSLIGGPTTQQVGYFAYDSRRLADWIREGLGGDWVLATPTWRSLEDAVSSLVPAPVLFRYACVAVDGWTLVLNNGPLGTDVGVLPSYAARELGCRAIRAVRVEDDAAYPARILEVYGPSGEPPLALERSIAAADDGGRWVFELGGTPFPFEDQSAYQRRSKASRFTSEMVTDYLRALGVPADAEPDWSTAVTVERR</sequence>
<dbReference type="EMBL" id="WLZY01000002">
    <property type="protein sequence ID" value="NDL56993.1"/>
    <property type="molecule type" value="Genomic_DNA"/>
</dbReference>
<reference evidence="1 2" key="1">
    <citation type="submission" date="2019-11" db="EMBL/GenBank/DDBJ databases">
        <authorList>
            <person name="Li X.-J."/>
            <person name="Feng X.-M."/>
        </authorList>
    </citation>
    <scope>NUCLEOTIDE SEQUENCE [LARGE SCALE GENOMIC DNA]</scope>
    <source>
        <strain evidence="1 2">XMNu-373</strain>
    </source>
</reference>
<dbReference type="AlphaFoldDB" id="A0A7K3M119"/>
<keyword evidence="2" id="KW-1185">Reference proteome</keyword>
<protein>
    <submittedName>
        <fullName evidence="1">Uncharacterized protein</fullName>
    </submittedName>
</protein>
<proteinExistence type="predicted"/>
<accession>A0A7K3M119</accession>
<dbReference type="RefSeq" id="WP_162449683.1">
    <property type="nucleotide sequence ID" value="NZ_WLZY01000002.1"/>
</dbReference>
<evidence type="ECO:0000313" key="2">
    <source>
        <dbReference type="Proteomes" id="UP000460435"/>
    </source>
</evidence>